<reference evidence="3" key="1">
    <citation type="submission" date="2019-11" db="EMBL/GenBank/DDBJ databases">
        <title>Acidithiobacillus ferrianus sp. nov.: a facultatively anaerobic and extremely acidophilic chemolithoautotroph.</title>
        <authorList>
            <person name="Norris P.R."/>
            <person name="Falagan C."/>
            <person name="Moya-Beltran A."/>
            <person name="Castro M."/>
            <person name="Quatrini R."/>
            <person name="Johnson D.B."/>
        </authorList>
    </citation>
    <scope>NUCLEOTIDE SEQUENCE [LARGE SCALE GENOMIC DNA]</scope>
    <source>
        <strain evidence="3">MG</strain>
    </source>
</reference>
<dbReference type="Gene3D" id="3.30.2310.20">
    <property type="entry name" value="RelE-like"/>
    <property type="match status" value="1"/>
</dbReference>
<dbReference type="NCBIfam" id="TIGR02385">
    <property type="entry name" value="RelE_StbE"/>
    <property type="match status" value="1"/>
</dbReference>
<dbReference type="Pfam" id="PF05016">
    <property type="entry name" value="ParE_toxin"/>
    <property type="match status" value="1"/>
</dbReference>
<sequence length="89" mass="10662">MAWRIEYAESVQKDVRKLDAQERERIREFIEIKIANLDDPRTLGKPLTGSFSGLWRYRSGNYRIIANIEDQNMRILVLKIAHRKNVYRQ</sequence>
<dbReference type="RefSeq" id="WP_163097453.1">
    <property type="nucleotide sequence ID" value="NZ_CP127523.1"/>
</dbReference>
<name>A0A845U3K2_9PROT</name>
<evidence type="ECO:0000256" key="2">
    <source>
        <dbReference type="ARBA" id="ARBA00022649"/>
    </source>
</evidence>
<dbReference type="PANTHER" id="PTHR35601:SF1">
    <property type="entry name" value="TOXIN RELE"/>
    <property type="match status" value="1"/>
</dbReference>
<dbReference type="InterPro" id="IPR035093">
    <property type="entry name" value="RelE/ParE_toxin_dom_sf"/>
</dbReference>
<keyword evidence="2" id="KW-1277">Toxin-antitoxin system</keyword>
<dbReference type="EMBL" id="WNJL01000023">
    <property type="protein sequence ID" value="NDU42212.1"/>
    <property type="molecule type" value="Genomic_DNA"/>
</dbReference>
<accession>A0A845U3K2</accession>
<proteinExistence type="inferred from homology"/>
<comment type="similarity">
    <text evidence="1">Belongs to the RelE toxin family.</text>
</comment>
<dbReference type="InterPro" id="IPR007712">
    <property type="entry name" value="RelE/ParE_toxin"/>
</dbReference>
<dbReference type="PANTHER" id="PTHR35601">
    <property type="entry name" value="TOXIN RELE"/>
    <property type="match status" value="1"/>
</dbReference>
<evidence type="ECO:0000256" key="1">
    <source>
        <dbReference type="ARBA" id="ARBA00006226"/>
    </source>
</evidence>
<protein>
    <submittedName>
        <fullName evidence="3">Type II toxin-antitoxin system mRNA interferase toxin, RelE/StbE family</fullName>
    </submittedName>
</protein>
<evidence type="ECO:0000313" key="3">
    <source>
        <dbReference type="EMBL" id="NDU42212.1"/>
    </source>
</evidence>
<comment type="caution">
    <text evidence="3">The sequence shown here is derived from an EMBL/GenBank/DDBJ whole genome shotgun (WGS) entry which is preliminary data.</text>
</comment>
<gene>
    <name evidence="3" type="ORF">GL267_06000</name>
</gene>
<dbReference type="SUPFAM" id="SSF143011">
    <property type="entry name" value="RelE-like"/>
    <property type="match status" value="1"/>
</dbReference>
<dbReference type="AlphaFoldDB" id="A0A845U3K2"/>
<organism evidence="3">
    <name type="scientific">Acidithiobacillus ferrianus</name>
    <dbReference type="NCBI Taxonomy" id="2678518"/>
    <lineage>
        <taxon>Bacteria</taxon>
        <taxon>Pseudomonadati</taxon>
        <taxon>Pseudomonadota</taxon>
        <taxon>Acidithiobacillia</taxon>
        <taxon>Acidithiobacillales</taxon>
        <taxon>Acidithiobacillaceae</taxon>
        <taxon>Acidithiobacillus</taxon>
    </lineage>
</organism>